<organism evidence="7 9">
    <name type="scientific">Capnocytophaga catalasegens</name>
    <dbReference type="NCBI Taxonomy" id="1004260"/>
    <lineage>
        <taxon>Bacteria</taxon>
        <taxon>Pseudomonadati</taxon>
        <taxon>Bacteroidota</taxon>
        <taxon>Flavobacteriia</taxon>
        <taxon>Flavobacteriales</taxon>
        <taxon>Flavobacteriaceae</taxon>
        <taxon>Capnocytophaga</taxon>
    </lineage>
</organism>
<dbReference type="PANTHER" id="PTHR34478:SF1">
    <property type="entry name" value="PROTEIN LEMA"/>
    <property type="match status" value="1"/>
</dbReference>
<evidence type="ECO:0000256" key="5">
    <source>
        <dbReference type="ARBA" id="ARBA00023136"/>
    </source>
</evidence>
<evidence type="ECO:0000313" key="7">
    <source>
        <dbReference type="EMBL" id="GJM50517.1"/>
    </source>
</evidence>
<gene>
    <name evidence="7" type="ORF">RCZ15_14900</name>
    <name evidence="8" type="ORF">RCZ16_04390</name>
</gene>
<dbReference type="Pfam" id="PF04011">
    <property type="entry name" value="LemA"/>
    <property type="match status" value="1"/>
</dbReference>
<accession>A0AAV5AT87</accession>
<dbReference type="EMBL" id="BQKA01000028">
    <property type="protein sequence ID" value="GJM50517.1"/>
    <property type="molecule type" value="Genomic_DNA"/>
</dbReference>
<dbReference type="PANTHER" id="PTHR34478">
    <property type="entry name" value="PROTEIN LEMA"/>
    <property type="match status" value="1"/>
</dbReference>
<evidence type="ECO:0008006" key="11">
    <source>
        <dbReference type="Google" id="ProtNLM"/>
    </source>
</evidence>
<evidence type="ECO:0000256" key="3">
    <source>
        <dbReference type="ARBA" id="ARBA00022692"/>
    </source>
</evidence>
<keyword evidence="5 6" id="KW-0472">Membrane</keyword>
<dbReference type="GO" id="GO:0016020">
    <property type="term" value="C:membrane"/>
    <property type="evidence" value="ECO:0007669"/>
    <property type="project" value="UniProtKB-SubCell"/>
</dbReference>
<feature type="transmembrane region" description="Helical" evidence="6">
    <location>
        <begin position="6"/>
        <end position="29"/>
    </location>
</feature>
<comment type="caution">
    <text evidence="7">The sequence shown here is derived from an EMBL/GenBank/DDBJ whole genome shotgun (WGS) entry which is preliminary data.</text>
</comment>
<comment type="subcellular location">
    <subcellularLocation>
        <location evidence="1">Membrane</location>
        <topology evidence="1">Single-pass membrane protein</topology>
    </subcellularLocation>
</comment>
<dbReference type="InterPro" id="IPR007156">
    <property type="entry name" value="MamQ_LemA"/>
</dbReference>
<evidence type="ECO:0000256" key="2">
    <source>
        <dbReference type="ARBA" id="ARBA00008854"/>
    </source>
</evidence>
<dbReference type="Proteomes" id="UP001208692">
    <property type="component" value="Unassembled WGS sequence"/>
</dbReference>
<evidence type="ECO:0000256" key="4">
    <source>
        <dbReference type="ARBA" id="ARBA00022989"/>
    </source>
</evidence>
<protein>
    <recommendedName>
        <fullName evidence="11">LemA family protein</fullName>
    </recommendedName>
</protein>
<dbReference type="InterPro" id="IPR023353">
    <property type="entry name" value="LemA-like_dom_sf"/>
</dbReference>
<proteinExistence type="inferred from homology"/>
<keyword evidence="3 6" id="KW-0812">Transmembrane</keyword>
<name>A0AAV5AT87_9FLAO</name>
<reference evidence="7 10" key="1">
    <citation type="submission" date="2021-11" db="EMBL/GenBank/DDBJ databases">
        <title>Draft genome sequence of Capnocytophaga sp. strain KC07075 isolated from cat oral cavity.</title>
        <authorList>
            <person name="Suzuki M."/>
            <person name="Imaoka K."/>
            <person name="Kimura M."/>
            <person name="Morikawa S."/>
            <person name="Maeda K."/>
        </authorList>
    </citation>
    <scope>NUCLEOTIDE SEQUENCE</scope>
    <source>
        <strain evidence="7">KC07075</strain>
        <strain evidence="8 10">KC07079</strain>
    </source>
</reference>
<evidence type="ECO:0000313" key="8">
    <source>
        <dbReference type="EMBL" id="GJM52121.1"/>
    </source>
</evidence>
<dbReference type="Gene3D" id="1.20.1440.20">
    <property type="entry name" value="LemA-like domain"/>
    <property type="match status" value="1"/>
</dbReference>
<dbReference type="EMBL" id="BQKB01000009">
    <property type="protein sequence ID" value="GJM52121.1"/>
    <property type="molecule type" value="Genomic_DNA"/>
</dbReference>
<dbReference type="AlphaFoldDB" id="A0AAV5AT87"/>
<sequence>MFNQIIITMILYILLGLVILTIFTTITLFNKLSLKRNQIENAISSLDALFIQRADLIPNLITIVRQYVTFEKEVLEKITKLRRPTQPTKEENPYLQPEESSTTLKQIMVQVENYPELKANEQFNHLQNTFNECEAQISAGRRFLSASITDYNDSIITFPSNIIAKIFKFDKYQWQYATDTQRMALQASRLFQ</sequence>
<evidence type="ECO:0000313" key="10">
    <source>
        <dbReference type="Proteomes" id="UP001208692"/>
    </source>
</evidence>
<keyword evidence="10" id="KW-1185">Reference proteome</keyword>
<evidence type="ECO:0000313" key="9">
    <source>
        <dbReference type="Proteomes" id="UP001207736"/>
    </source>
</evidence>
<dbReference type="Proteomes" id="UP001207736">
    <property type="component" value="Unassembled WGS sequence"/>
</dbReference>
<evidence type="ECO:0000256" key="6">
    <source>
        <dbReference type="SAM" id="Phobius"/>
    </source>
</evidence>
<keyword evidence="4 6" id="KW-1133">Transmembrane helix</keyword>
<evidence type="ECO:0000256" key="1">
    <source>
        <dbReference type="ARBA" id="ARBA00004167"/>
    </source>
</evidence>
<dbReference type="SUPFAM" id="SSF140478">
    <property type="entry name" value="LemA-like"/>
    <property type="match status" value="1"/>
</dbReference>
<comment type="similarity">
    <text evidence="2">Belongs to the LemA family.</text>
</comment>